<reference evidence="2 3" key="1">
    <citation type="submission" date="2017-09" db="EMBL/GenBank/DDBJ databases">
        <authorList>
            <person name="Lee N."/>
            <person name="Cho B.-K."/>
        </authorList>
    </citation>
    <scope>NUCLEOTIDE SEQUENCE [LARGE SCALE GENOMIC DNA]</scope>
    <source>
        <strain evidence="2 3">ATCC 12769</strain>
    </source>
</reference>
<dbReference type="RefSeq" id="WP_150486633.1">
    <property type="nucleotide sequence ID" value="NZ_BMUV01000007.1"/>
</dbReference>
<evidence type="ECO:0000313" key="3">
    <source>
        <dbReference type="Proteomes" id="UP000326178"/>
    </source>
</evidence>
<name>A0A5J6F8K6_9ACTN</name>
<dbReference type="OrthoDB" id="3377238at2"/>
<accession>A0A5J6F8K6</accession>
<dbReference type="AlphaFoldDB" id="A0A5J6F8K6"/>
<dbReference type="Proteomes" id="UP000326178">
    <property type="component" value="Chromosome"/>
</dbReference>
<protein>
    <recommendedName>
        <fullName evidence="4">Ig-like domain-containing protein</fullName>
    </recommendedName>
</protein>
<keyword evidence="1" id="KW-0732">Signal</keyword>
<evidence type="ECO:0000256" key="1">
    <source>
        <dbReference type="SAM" id="SignalP"/>
    </source>
</evidence>
<evidence type="ECO:0000313" key="2">
    <source>
        <dbReference type="EMBL" id="QEU71270.1"/>
    </source>
</evidence>
<gene>
    <name evidence="2" type="ORF">CP967_04235</name>
</gene>
<dbReference type="KEGG" id="snk:CP967_04235"/>
<feature type="signal peptide" evidence="1">
    <location>
        <begin position="1"/>
        <end position="32"/>
    </location>
</feature>
<evidence type="ECO:0008006" key="4">
    <source>
        <dbReference type="Google" id="ProtNLM"/>
    </source>
</evidence>
<proteinExistence type="predicted"/>
<dbReference type="EMBL" id="CP023702">
    <property type="protein sequence ID" value="QEU71270.1"/>
    <property type="molecule type" value="Genomic_DNA"/>
</dbReference>
<feature type="chain" id="PRO_5023882532" description="Ig-like domain-containing protein" evidence="1">
    <location>
        <begin position="33"/>
        <end position="191"/>
    </location>
</feature>
<sequence>MTRIRRLLRSRVVLPLLLALSLVPLATGPAGAASSSVLDATCTGGNTTTYQPGLTDTPATVTVQGTISMDCVSTDLTTPLLLHGTITGGGTGTLSCALLQSPTSGSSTIVWTTVGGGSYATSAYDYTTSLSPGTSGTTVLTLTGTVTSGLYAGDGILIATVFANLDLTACSSPTGLTSRSGVVTAEFSSLL</sequence>
<keyword evidence="3" id="KW-1185">Reference proteome</keyword>
<organism evidence="2 3">
    <name type="scientific">Streptomyces nitrosporeus</name>
    <dbReference type="NCBI Taxonomy" id="28894"/>
    <lineage>
        <taxon>Bacteria</taxon>
        <taxon>Bacillati</taxon>
        <taxon>Actinomycetota</taxon>
        <taxon>Actinomycetes</taxon>
        <taxon>Kitasatosporales</taxon>
        <taxon>Streptomycetaceae</taxon>
        <taxon>Streptomyces</taxon>
    </lineage>
</organism>